<comment type="pathway">
    <text evidence="1 9">Amino-acid biosynthesis; L-arginine biosynthesis; N(2)-acetyl-L-ornithine from L-glutamate: step 2/4.</text>
</comment>
<evidence type="ECO:0000313" key="12">
    <source>
        <dbReference type="Proteomes" id="UP000298616"/>
    </source>
</evidence>
<keyword evidence="5 9" id="KW-0547">Nucleotide-binding</keyword>
<dbReference type="PIRSF" id="PIRSF000728">
    <property type="entry name" value="NAGK"/>
    <property type="match status" value="1"/>
</dbReference>
<dbReference type="UniPathway" id="UPA00068">
    <property type="reaction ID" value="UER00107"/>
</dbReference>
<comment type="similarity">
    <text evidence="9">Belongs to the acetylglutamate kinase family. ArgB subfamily.</text>
</comment>
<organism evidence="11 12">
    <name type="scientific">Mangrovivirga cuniculi</name>
    <dbReference type="NCBI Taxonomy" id="2715131"/>
    <lineage>
        <taxon>Bacteria</taxon>
        <taxon>Pseudomonadati</taxon>
        <taxon>Bacteroidota</taxon>
        <taxon>Cytophagia</taxon>
        <taxon>Cytophagales</taxon>
        <taxon>Mangrovivirgaceae</taxon>
        <taxon>Mangrovivirga</taxon>
    </lineage>
</organism>
<dbReference type="GO" id="GO:0005737">
    <property type="term" value="C:cytoplasm"/>
    <property type="evidence" value="ECO:0007669"/>
    <property type="project" value="UniProtKB-SubCell"/>
</dbReference>
<evidence type="ECO:0000256" key="6">
    <source>
        <dbReference type="ARBA" id="ARBA00022777"/>
    </source>
</evidence>
<dbReference type="InterPro" id="IPR001048">
    <property type="entry name" value="Asp/Glu/Uridylate_kinase"/>
</dbReference>
<feature type="site" description="Transition state stabilizer" evidence="9">
    <location>
        <position position="228"/>
    </location>
</feature>
<evidence type="ECO:0000256" key="8">
    <source>
        <dbReference type="ARBA" id="ARBA00048141"/>
    </source>
</evidence>
<evidence type="ECO:0000256" key="4">
    <source>
        <dbReference type="ARBA" id="ARBA00022679"/>
    </source>
</evidence>
<reference evidence="11 12" key="1">
    <citation type="submission" date="2018-04" db="EMBL/GenBank/DDBJ databases">
        <title>Complete genome uncultured novel isolate.</title>
        <authorList>
            <person name="Merlino G."/>
        </authorList>
    </citation>
    <scope>NUCLEOTIDE SEQUENCE [LARGE SCALE GENOMIC DNA]</scope>
    <source>
        <strain evidence="12">R1DC9</strain>
    </source>
</reference>
<comment type="function">
    <text evidence="9">Catalyzes the ATP-dependent phosphorylation of N-acetyl-L-glutamate.</text>
</comment>
<comment type="subcellular location">
    <subcellularLocation>
        <location evidence="9">Cytoplasm</location>
    </subcellularLocation>
</comment>
<dbReference type="InterPro" id="IPR004662">
    <property type="entry name" value="AcgluKinase_fam"/>
</dbReference>
<keyword evidence="4 9" id="KW-0808">Transferase</keyword>
<dbReference type="HAMAP" id="MF_00082">
    <property type="entry name" value="ArgB"/>
    <property type="match status" value="1"/>
</dbReference>
<dbReference type="InterPro" id="IPR036393">
    <property type="entry name" value="AceGlu_kinase-like_sf"/>
</dbReference>
<accession>A0A4D7KAC3</accession>
<dbReference type="GO" id="GO:0042450">
    <property type="term" value="P:L-arginine biosynthetic process via ornithine"/>
    <property type="evidence" value="ECO:0007669"/>
    <property type="project" value="UniProtKB-UniRule"/>
</dbReference>
<dbReference type="RefSeq" id="WP_137091899.1">
    <property type="nucleotide sequence ID" value="NZ_CP028923.1"/>
</dbReference>
<protein>
    <recommendedName>
        <fullName evidence="9">Acetylglutamate kinase</fullName>
        <ecNumber evidence="9">2.7.2.8</ecNumber>
    </recommendedName>
    <alternativeName>
        <fullName evidence="9">N-acetyl-L-glutamate 5-phosphotransferase</fullName>
    </alternativeName>
    <alternativeName>
        <fullName evidence="9">NAG kinase</fullName>
        <shortName evidence="9">NAGK</shortName>
    </alternativeName>
</protein>
<evidence type="ECO:0000256" key="9">
    <source>
        <dbReference type="HAMAP-Rule" id="MF_00082"/>
    </source>
</evidence>
<feature type="binding site" evidence="9">
    <location>
        <begin position="42"/>
        <end position="43"/>
    </location>
    <ligand>
        <name>substrate</name>
    </ligand>
</feature>
<keyword evidence="2 9" id="KW-0055">Arginine biosynthesis</keyword>
<dbReference type="AlphaFoldDB" id="A0A4D7KAC3"/>
<keyword evidence="7 9" id="KW-0067">ATP-binding</keyword>
<evidence type="ECO:0000256" key="3">
    <source>
        <dbReference type="ARBA" id="ARBA00022605"/>
    </source>
</evidence>
<dbReference type="InterPro" id="IPR037528">
    <property type="entry name" value="ArgB"/>
</dbReference>
<dbReference type="SUPFAM" id="SSF53633">
    <property type="entry name" value="Carbamate kinase-like"/>
    <property type="match status" value="1"/>
</dbReference>
<dbReference type="KEGG" id="fpf:DCC35_16970"/>
<feature type="domain" description="Aspartate/glutamate/uridylate kinase" evidence="10">
    <location>
        <begin position="8"/>
        <end position="245"/>
    </location>
</feature>
<keyword evidence="6 9" id="KW-0418">Kinase</keyword>
<dbReference type="PANTHER" id="PTHR23342">
    <property type="entry name" value="N-ACETYLGLUTAMATE SYNTHASE"/>
    <property type="match status" value="1"/>
</dbReference>
<dbReference type="PANTHER" id="PTHR23342:SF0">
    <property type="entry name" value="N-ACETYLGLUTAMATE SYNTHASE, MITOCHONDRIAL"/>
    <property type="match status" value="1"/>
</dbReference>
<evidence type="ECO:0000256" key="2">
    <source>
        <dbReference type="ARBA" id="ARBA00022571"/>
    </source>
</evidence>
<keyword evidence="3 9" id="KW-0028">Amino-acid biosynthesis</keyword>
<dbReference type="CDD" id="cd04238">
    <property type="entry name" value="AAK_NAGK-like"/>
    <property type="match status" value="1"/>
</dbReference>
<comment type="catalytic activity">
    <reaction evidence="8 9">
        <text>N-acetyl-L-glutamate + ATP = N-acetyl-L-glutamyl 5-phosphate + ADP</text>
        <dbReference type="Rhea" id="RHEA:14629"/>
        <dbReference type="ChEBI" id="CHEBI:30616"/>
        <dbReference type="ChEBI" id="CHEBI:44337"/>
        <dbReference type="ChEBI" id="CHEBI:57936"/>
        <dbReference type="ChEBI" id="CHEBI:456216"/>
        <dbReference type="EC" id="2.7.2.8"/>
    </reaction>
</comment>
<evidence type="ECO:0000313" key="11">
    <source>
        <dbReference type="EMBL" id="QCK16308.1"/>
    </source>
</evidence>
<dbReference type="NCBIfam" id="TIGR00761">
    <property type="entry name" value="argB"/>
    <property type="match status" value="1"/>
</dbReference>
<keyword evidence="12" id="KW-1185">Reference proteome</keyword>
<feature type="binding site" evidence="9">
    <location>
        <position position="64"/>
    </location>
    <ligand>
        <name>substrate</name>
    </ligand>
</feature>
<feature type="binding site" evidence="9">
    <location>
        <position position="161"/>
    </location>
    <ligand>
        <name>substrate</name>
    </ligand>
</feature>
<dbReference type="Proteomes" id="UP000298616">
    <property type="component" value="Chromosome"/>
</dbReference>
<gene>
    <name evidence="9 11" type="primary">argB</name>
    <name evidence="11" type="ORF">DCC35_16970</name>
</gene>
<dbReference type="GO" id="GO:0005524">
    <property type="term" value="F:ATP binding"/>
    <property type="evidence" value="ECO:0007669"/>
    <property type="project" value="UniProtKB-UniRule"/>
</dbReference>
<dbReference type="OrthoDB" id="9803155at2"/>
<name>A0A4D7KAC3_9BACT</name>
<dbReference type="Pfam" id="PF00696">
    <property type="entry name" value="AA_kinase"/>
    <property type="match status" value="1"/>
</dbReference>
<keyword evidence="9" id="KW-0963">Cytoplasm</keyword>
<feature type="site" description="Transition state stabilizer" evidence="9">
    <location>
        <position position="10"/>
    </location>
</feature>
<evidence type="ECO:0000256" key="5">
    <source>
        <dbReference type="ARBA" id="ARBA00022741"/>
    </source>
</evidence>
<dbReference type="EMBL" id="CP028923">
    <property type="protein sequence ID" value="QCK16308.1"/>
    <property type="molecule type" value="Genomic_DNA"/>
</dbReference>
<dbReference type="EC" id="2.7.2.8" evidence="9"/>
<evidence type="ECO:0000256" key="1">
    <source>
        <dbReference type="ARBA" id="ARBA00004828"/>
    </source>
</evidence>
<sequence>MSKEDLHIVKIGGNITGSPDKLADFLARFHKLEGKKIIVHGGGRQATALSEKLGIKAKMHEGRRITDDEAIDVAVQVYAGLVNKKIVAQLQSLGTNAVGLTGADMNLIKCSIRPKDPIDFGWVGDIEADSVNVEQLDKLLNTGAVPVFCAITHDGNGNLLNTNADTIASALSAGMAQKYSGVELTYCFEMPGVMRDIKDPNSLIREIDPTLYDQLKKDEVVKDGMIPKLDNAFDAIESGVSKVHIQEASTLGTESGTTLIK</sequence>
<evidence type="ECO:0000256" key="7">
    <source>
        <dbReference type="ARBA" id="ARBA00022840"/>
    </source>
</evidence>
<dbReference type="Gene3D" id="3.40.1160.10">
    <property type="entry name" value="Acetylglutamate kinase-like"/>
    <property type="match status" value="1"/>
</dbReference>
<proteinExistence type="inferred from homology"/>
<dbReference type="GO" id="GO:0003991">
    <property type="term" value="F:acetylglutamate kinase activity"/>
    <property type="evidence" value="ECO:0007669"/>
    <property type="project" value="UniProtKB-UniRule"/>
</dbReference>
<evidence type="ECO:0000259" key="10">
    <source>
        <dbReference type="Pfam" id="PF00696"/>
    </source>
</evidence>